<feature type="transmembrane region" description="Helical" evidence="2">
    <location>
        <begin position="12"/>
        <end position="45"/>
    </location>
</feature>
<keyword evidence="2" id="KW-1133">Transmembrane helix</keyword>
<accession>A0A5C5Y0I1</accession>
<dbReference type="EMBL" id="SJPL01000001">
    <property type="protein sequence ID" value="TWT69127.1"/>
    <property type="molecule type" value="Genomic_DNA"/>
</dbReference>
<dbReference type="OrthoDB" id="9812729at2"/>
<evidence type="ECO:0000259" key="3">
    <source>
        <dbReference type="Pfam" id="PF01882"/>
    </source>
</evidence>
<gene>
    <name evidence="4" type="ORF">Pan14r_14110</name>
</gene>
<evidence type="ECO:0000256" key="1">
    <source>
        <dbReference type="SAM" id="MobiDB-lite"/>
    </source>
</evidence>
<feature type="compositionally biased region" description="Polar residues" evidence="1">
    <location>
        <begin position="425"/>
        <end position="444"/>
    </location>
</feature>
<organism evidence="4 5">
    <name type="scientific">Crateriforma conspicua</name>
    <dbReference type="NCBI Taxonomy" id="2527996"/>
    <lineage>
        <taxon>Bacteria</taxon>
        <taxon>Pseudomonadati</taxon>
        <taxon>Planctomycetota</taxon>
        <taxon>Planctomycetia</taxon>
        <taxon>Planctomycetales</taxon>
        <taxon>Planctomycetaceae</taxon>
        <taxon>Crateriforma</taxon>
    </lineage>
</organism>
<reference evidence="4 5" key="1">
    <citation type="submission" date="2019-02" db="EMBL/GenBank/DDBJ databases">
        <title>Deep-cultivation of Planctomycetes and their phenomic and genomic characterization uncovers novel biology.</title>
        <authorList>
            <person name="Wiegand S."/>
            <person name="Jogler M."/>
            <person name="Boedeker C."/>
            <person name="Pinto D."/>
            <person name="Vollmers J."/>
            <person name="Rivas-Marin E."/>
            <person name="Kohn T."/>
            <person name="Peeters S.H."/>
            <person name="Heuer A."/>
            <person name="Rast P."/>
            <person name="Oberbeckmann S."/>
            <person name="Bunk B."/>
            <person name="Jeske O."/>
            <person name="Meyerdierks A."/>
            <person name="Storesund J.E."/>
            <person name="Kallscheuer N."/>
            <person name="Luecker S."/>
            <person name="Lage O.M."/>
            <person name="Pohl T."/>
            <person name="Merkel B.J."/>
            <person name="Hornburger P."/>
            <person name="Mueller R.-W."/>
            <person name="Bruemmer F."/>
            <person name="Labrenz M."/>
            <person name="Spormann A.M."/>
            <person name="Op Den Camp H."/>
            <person name="Overmann J."/>
            <person name="Amann R."/>
            <person name="Jetten M.S.M."/>
            <person name="Mascher T."/>
            <person name="Medema M.H."/>
            <person name="Devos D.P."/>
            <person name="Kaster A.-K."/>
            <person name="Ovreas L."/>
            <person name="Rohde M."/>
            <person name="Galperin M.Y."/>
            <person name="Jogler C."/>
        </authorList>
    </citation>
    <scope>NUCLEOTIDE SEQUENCE [LARGE SCALE GENOMIC DNA]</scope>
    <source>
        <strain evidence="4 5">Pan14r</strain>
    </source>
</reference>
<name>A0A5C5Y0I1_9PLAN</name>
<dbReference type="Pfam" id="PF01882">
    <property type="entry name" value="DUF58"/>
    <property type="match status" value="1"/>
</dbReference>
<keyword evidence="2" id="KW-0812">Transmembrane</keyword>
<feature type="region of interest" description="Disordered" evidence="1">
    <location>
        <begin position="423"/>
        <end position="462"/>
    </location>
</feature>
<evidence type="ECO:0000313" key="5">
    <source>
        <dbReference type="Proteomes" id="UP000317238"/>
    </source>
</evidence>
<dbReference type="Proteomes" id="UP000317238">
    <property type="component" value="Unassembled WGS sequence"/>
</dbReference>
<dbReference type="RefSeq" id="WP_145298583.1">
    <property type="nucleotide sequence ID" value="NZ_CP036319.1"/>
</dbReference>
<protein>
    <recommendedName>
        <fullName evidence="3">DUF58 domain-containing protein</fullName>
    </recommendedName>
</protein>
<evidence type="ECO:0000313" key="4">
    <source>
        <dbReference type="EMBL" id="TWT69127.1"/>
    </source>
</evidence>
<comment type="caution">
    <text evidence="4">The sequence shown here is derived from an EMBL/GenBank/DDBJ whole genome shotgun (WGS) entry which is preliminary data.</text>
</comment>
<keyword evidence="5" id="KW-1185">Reference proteome</keyword>
<dbReference type="PANTHER" id="PTHR34351:SF1">
    <property type="entry name" value="SLR1927 PROTEIN"/>
    <property type="match status" value="1"/>
</dbReference>
<dbReference type="PANTHER" id="PTHR34351">
    <property type="entry name" value="SLR1927 PROTEIN-RELATED"/>
    <property type="match status" value="1"/>
</dbReference>
<keyword evidence="2" id="KW-0472">Membrane</keyword>
<evidence type="ECO:0000256" key="2">
    <source>
        <dbReference type="SAM" id="Phobius"/>
    </source>
</evidence>
<proteinExistence type="predicted"/>
<sequence length="462" mass="50886">MIRRTRLTRLGWHFGFVIAFAMLGGAIRGLNLLLVLAAIMVGALITQWRWCTRAAESVDIRRRLPSEAFAGTPFRVRFRLTNHNRFLPLWMLRITDQIVLDDQRNSGRWLKVLGGGTAGPEQRAKAVSGIGVVGGRQTVTPSYICRIADRGSYRFGPVTVSTTFPFSLMKAEAQSDQSQVLDVYPRLLRLRRGWKNVLLQRTGGATVGAHRGGNDEGDFFGLREYHPGDNPKWIHWRTTARLGDLAVRQFEQQRRYDVCLLLDAWYAPDQAMQGVLPGSSSGSKSSGSNWSGRIRTGDDVETAISLAATLLVDLASQPGNRVVFASAGVSSRAMIAGTSFEARRRLFQTLARIQPSATPPIKQTLDHAVEAVGLPQDLIVASPRSQEDAMNEDPELRDILTMWARRGRIRWLDVTTDTVGGMIVSQDSSNRPAPGTSRSGQSAKQFLDSDASASAGLRKDEA</sequence>
<dbReference type="AlphaFoldDB" id="A0A5C5Y0I1"/>
<dbReference type="InterPro" id="IPR002881">
    <property type="entry name" value="DUF58"/>
</dbReference>
<feature type="domain" description="DUF58" evidence="3">
    <location>
        <begin position="222"/>
        <end position="372"/>
    </location>
</feature>